<evidence type="ECO:0000256" key="1">
    <source>
        <dbReference type="SAM" id="Coils"/>
    </source>
</evidence>
<gene>
    <name evidence="2" type="ORF">B5V51_3125</name>
</gene>
<sequence length="259" mass="29838">MGNGKPKRLSCILPEVDDEDITDTENIMDNNITQRILSDIRREVRDIIKEELQSTLQFYSDKIDEYELKINGFENKIKLFENQNMELKHKYKNLELKYEVVEQKLNAFEQSQLANNIDICGVAETEDVDGVVKNVCIKLNLKAEDVVCTYRKKSNRPEAKQGKLPPAIVVTLKEGCRDSWLQTIHLVIITEANISDWTKSLFELENYDMDTQLRENRKGGGVIVYVHKSICFTRLPSRTLNFESINGELKTDYGATVAR</sequence>
<dbReference type="EMBL" id="NWSH01001729">
    <property type="protein sequence ID" value="PCG70321.1"/>
    <property type="molecule type" value="Genomic_DNA"/>
</dbReference>
<keyword evidence="1" id="KW-0175">Coiled coil</keyword>
<dbReference type="AlphaFoldDB" id="A0A2A4JED4"/>
<name>A0A2A4JED4_HELVI</name>
<dbReference type="SUPFAM" id="SSF57997">
    <property type="entry name" value="Tropomyosin"/>
    <property type="match status" value="1"/>
</dbReference>
<comment type="caution">
    <text evidence="2">The sequence shown here is derived from an EMBL/GenBank/DDBJ whole genome shotgun (WGS) entry which is preliminary data.</text>
</comment>
<accession>A0A2A4JED4</accession>
<proteinExistence type="predicted"/>
<reference evidence="2" key="1">
    <citation type="submission" date="2017-09" db="EMBL/GenBank/DDBJ databases">
        <title>Contemporary evolution of a Lepidopteran species, Heliothis virescens, in response to modern agricultural practices.</title>
        <authorList>
            <person name="Fritz M.L."/>
            <person name="Deyonke A.M."/>
            <person name="Papanicolaou A."/>
            <person name="Micinski S."/>
            <person name="Westbrook J."/>
            <person name="Gould F."/>
        </authorList>
    </citation>
    <scope>NUCLEOTIDE SEQUENCE [LARGE SCALE GENOMIC DNA]</scope>
    <source>
        <strain evidence="2">HvINT-</strain>
        <tissue evidence="2">Whole body</tissue>
    </source>
</reference>
<feature type="coiled-coil region" evidence="1">
    <location>
        <begin position="49"/>
        <end position="111"/>
    </location>
</feature>
<evidence type="ECO:0000313" key="2">
    <source>
        <dbReference type="EMBL" id="PCG70321.1"/>
    </source>
</evidence>
<protein>
    <submittedName>
        <fullName evidence="2">Uncharacterized protein</fullName>
    </submittedName>
</protein>
<organism evidence="2">
    <name type="scientific">Heliothis virescens</name>
    <name type="common">Tobacco budworm moth</name>
    <dbReference type="NCBI Taxonomy" id="7102"/>
    <lineage>
        <taxon>Eukaryota</taxon>
        <taxon>Metazoa</taxon>
        <taxon>Ecdysozoa</taxon>
        <taxon>Arthropoda</taxon>
        <taxon>Hexapoda</taxon>
        <taxon>Insecta</taxon>
        <taxon>Pterygota</taxon>
        <taxon>Neoptera</taxon>
        <taxon>Endopterygota</taxon>
        <taxon>Lepidoptera</taxon>
        <taxon>Glossata</taxon>
        <taxon>Ditrysia</taxon>
        <taxon>Noctuoidea</taxon>
        <taxon>Noctuidae</taxon>
        <taxon>Heliothinae</taxon>
        <taxon>Heliothis</taxon>
    </lineage>
</organism>